<keyword evidence="2" id="KW-0677">Repeat</keyword>
<dbReference type="CDD" id="cd04647">
    <property type="entry name" value="LbH_MAT_like"/>
    <property type="match status" value="1"/>
</dbReference>
<dbReference type="RefSeq" id="WP_327789435.1">
    <property type="nucleotide sequence ID" value="NZ_JARGEQ010000104.1"/>
</dbReference>
<keyword evidence="1" id="KW-0808">Transferase</keyword>
<dbReference type="Pfam" id="PF00132">
    <property type="entry name" value="Hexapep"/>
    <property type="match status" value="1"/>
</dbReference>
<sequence>MNLATAMRRFLIPASIVSLYGYAKFRCRISTRAEVELGPFLRIGRGTQISSFVKIKSSYGPLEIGRGVSIATGCFIASHEGGVVIGDDTMLGPNVVIVGVNYRYDRLDVPIQHQGDTSKGIRIGKDVWLGGNVVVTDGAEIGDHTIVGPGSVVTGKLPDRVIASGNPAKVVFRRR</sequence>
<dbReference type="InterPro" id="IPR018357">
    <property type="entry name" value="Hexapep_transf_CS"/>
</dbReference>
<dbReference type="AlphaFoldDB" id="A0AAP3XSN5"/>
<accession>A0AAP3XSN5</accession>
<organism evidence="4 5">
    <name type="scientific">Marinimicrococcus flavescens</name>
    <dbReference type="NCBI Taxonomy" id="3031815"/>
    <lineage>
        <taxon>Bacteria</taxon>
        <taxon>Pseudomonadati</taxon>
        <taxon>Pseudomonadota</taxon>
        <taxon>Alphaproteobacteria</taxon>
        <taxon>Geminicoccales</taxon>
        <taxon>Geminicoccaceae</taxon>
        <taxon>Marinimicrococcus</taxon>
    </lineage>
</organism>
<dbReference type="InterPro" id="IPR001451">
    <property type="entry name" value="Hexapep"/>
</dbReference>
<keyword evidence="5" id="KW-1185">Reference proteome</keyword>
<protein>
    <submittedName>
        <fullName evidence="4">Acyltransferase</fullName>
    </submittedName>
</protein>
<evidence type="ECO:0000256" key="1">
    <source>
        <dbReference type="ARBA" id="ARBA00022679"/>
    </source>
</evidence>
<dbReference type="InterPro" id="IPR011004">
    <property type="entry name" value="Trimer_LpxA-like_sf"/>
</dbReference>
<name>A0AAP3XSN5_9PROT</name>
<dbReference type="Proteomes" id="UP001301140">
    <property type="component" value="Unassembled WGS sequence"/>
</dbReference>
<dbReference type="EMBL" id="JARGEQ010000104">
    <property type="protein sequence ID" value="MDF1587012.1"/>
    <property type="molecule type" value="Genomic_DNA"/>
</dbReference>
<keyword evidence="3 4" id="KW-0012">Acyltransferase</keyword>
<dbReference type="Gene3D" id="2.160.10.10">
    <property type="entry name" value="Hexapeptide repeat proteins"/>
    <property type="match status" value="1"/>
</dbReference>
<evidence type="ECO:0000313" key="5">
    <source>
        <dbReference type="Proteomes" id="UP001301140"/>
    </source>
</evidence>
<evidence type="ECO:0000256" key="2">
    <source>
        <dbReference type="ARBA" id="ARBA00022737"/>
    </source>
</evidence>
<proteinExistence type="predicted"/>
<comment type="caution">
    <text evidence="4">The sequence shown here is derived from an EMBL/GenBank/DDBJ whole genome shotgun (WGS) entry which is preliminary data.</text>
</comment>
<dbReference type="Pfam" id="PF14602">
    <property type="entry name" value="Hexapep_2"/>
    <property type="match status" value="1"/>
</dbReference>
<evidence type="ECO:0000313" key="4">
    <source>
        <dbReference type="EMBL" id="MDF1587012.1"/>
    </source>
</evidence>
<dbReference type="SUPFAM" id="SSF51161">
    <property type="entry name" value="Trimeric LpxA-like enzymes"/>
    <property type="match status" value="1"/>
</dbReference>
<gene>
    <name evidence="4" type="ORF">PZ740_11545</name>
</gene>
<dbReference type="GO" id="GO:0016746">
    <property type="term" value="F:acyltransferase activity"/>
    <property type="evidence" value="ECO:0007669"/>
    <property type="project" value="UniProtKB-KW"/>
</dbReference>
<evidence type="ECO:0000256" key="3">
    <source>
        <dbReference type="ARBA" id="ARBA00023315"/>
    </source>
</evidence>
<reference evidence="4 5" key="1">
    <citation type="submission" date="2023-03" db="EMBL/GenBank/DDBJ databases">
        <title>YIM 152171 draft genome.</title>
        <authorList>
            <person name="Yang Z."/>
        </authorList>
    </citation>
    <scope>NUCLEOTIDE SEQUENCE [LARGE SCALE GENOMIC DNA]</scope>
    <source>
        <strain evidence="4 5">YIM 152171</strain>
    </source>
</reference>
<dbReference type="PANTHER" id="PTHR23416">
    <property type="entry name" value="SIALIC ACID SYNTHASE-RELATED"/>
    <property type="match status" value="1"/>
</dbReference>
<dbReference type="PROSITE" id="PS00101">
    <property type="entry name" value="HEXAPEP_TRANSFERASES"/>
    <property type="match status" value="1"/>
</dbReference>
<dbReference type="InterPro" id="IPR051159">
    <property type="entry name" value="Hexapeptide_acetyltransf"/>
</dbReference>